<reference evidence="1 2" key="1">
    <citation type="submission" date="2014-03" db="EMBL/GenBank/DDBJ databases">
        <title>Genomics of Bifidobacteria.</title>
        <authorList>
            <person name="Ventura M."/>
            <person name="Milani C."/>
            <person name="Lugli G.A."/>
        </authorList>
    </citation>
    <scope>NUCLEOTIDE SEQUENCE [LARGE SCALE GENOMIC DNA]</scope>
    <source>
        <strain evidence="1 2">LMG 10736</strain>
    </source>
</reference>
<dbReference type="EMBL" id="JGYQ01000007">
    <property type="protein sequence ID" value="KFI48315.1"/>
    <property type="molecule type" value="Genomic_DNA"/>
</dbReference>
<gene>
    <name evidence="1" type="ORF">BBOU_0445</name>
</gene>
<evidence type="ECO:0000313" key="1">
    <source>
        <dbReference type="EMBL" id="KFI48315.1"/>
    </source>
</evidence>
<evidence type="ECO:0000313" key="2">
    <source>
        <dbReference type="Proteomes" id="UP000029093"/>
    </source>
</evidence>
<keyword evidence="2" id="KW-1185">Reference proteome</keyword>
<dbReference type="Proteomes" id="UP000029093">
    <property type="component" value="Unassembled WGS sequence"/>
</dbReference>
<proteinExistence type="predicted"/>
<dbReference type="AlphaFoldDB" id="A0A086ZP65"/>
<organism evidence="1 2">
    <name type="scientific">Bifidobacterium boum</name>
    <dbReference type="NCBI Taxonomy" id="78343"/>
    <lineage>
        <taxon>Bacteria</taxon>
        <taxon>Bacillati</taxon>
        <taxon>Actinomycetota</taxon>
        <taxon>Actinomycetes</taxon>
        <taxon>Bifidobacteriales</taxon>
        <taxon>Bifidobacteriaceae</taxon>
        <taxon>Bifidobacterium</taxon>
    </lineage>
</organism>
<name>A0A086ZP65_9BIFI</name>
<sequence>MPHKHKGAAQFFRIGKSSIWRGHHGLSGPIIQNLPCPVAASRSGCANTGGIGTPPVWSSNRHGMWPTPMVVAPSCSNSRYSRPCHPLNDLRNAPIARPSTRQPHRAVPAANQDSNCLTAKLCSPSWACGDHGALQYNADSTLHASGAPFSVANINASALSTVKVNAARASVSSLGGRVPSIRLEACHGQSDTPILVLSCR</sequence>
<comment type="caution">
    <text evidence="1">The sequence shown here is derived from an EMBL/GenBank/DDBJ whole genome shotgun (WGS) entry which is preliminary data.</text>
</comment>
<protein>
    <submittedName>
        <fullName evidence="1">Uncharacterized protein</fullName>
    </submittedName>
</protein>
<accession>A0A086ZP65</accession>